<dbReference type="Proteomes" id="UP000322997">
    <property type="component" value="Unassembled WGS sequence"/>
</dbReference>
<reference evidence="1 2" key="1">
    <citation type="submission" date="2019-08" db="EMBL/GenBank/DDBJ databases">
        <title>Bacillus genomes from the desert of Cuatro Cienegas, Coahuila.</title>
        <authorList>
            <person name="Olmedo-Alvarez G."/>
        </authorList>
    </citation>
    <scope>NUCLEOTIDE SEQUENCE [LARGE SCALE GENOMIC DNA]</scope>
    <source>
        <strain evidence="1 2">CH108_3D</strain>
    </source>
</reference>
<comment type="caution">
    <text evidence="1">The sequence shown here is derived from an EMBL/GenBank/DDBJ whole genome shotgun (WGS) entry which is preliminary data.</text>
</comment>
<gene>
    <name evidence="1" type="ORF">FZC83_02320</name>
</gene>
<accession>A0A5D4S3I6</accession>
<name>A0A5D4S3I6_9BACI</name>
<protein>
    <submittedName>
        <fullName evidence="1">Uncharacterized protein</fullName>
    </submittedName>
</protein>
<proteinExistence type="predicted"/>
<evidence type="ECO:0000313" key="2">
    <source>
        <dbReference type="Proteomes" id="UP000322997"/>
    </source>
</evidence>
<evidence type="ECO:0000313" key="1">
    <source>
        <dbReference type="EMBL" id="TYS56432.1"/>
    </source>
</evidence>
<sequence>MSKKIDNITCIRCAKEKEKERNFYNTRSDLYKNLGKIPVCKQCIKLIINYDDMETIYSFLRQFDIKFSIEHWNSAKESKTDTFARYMTMANSFPQFEGCNWNDSVFDMSEVNSGVKTKSKLEKKSSEVSADETISDDLLSKWGENYTPEEIRAFERKYSMLKNNYQEKTAMHTEALLTYIRYRVKEELATSIGDSKSAKEWGTLAKDAATAAKINPSQLSKSDLSDGLDTFGQLVRSVEQAVDIIPILPRFKEQPQDKVDFTIWCYINYIRDLQSLPLATYEEVYAFYNERIKEFESGEDD</sequence>
<dbReference type="EMBL" id="VTEQ01000001">
    <property type="protein sequence ID" value="TYS56432.1"/>
    <property type="molecule type" value="Genomic_DNA"/>
</dbReference>
<organism evidence="1 2">
    <name type="scientific">Rossellomorea marisflavi</name>
    <dbReference type="NCBI Taxonomy" id="189381"/>
    <lineage>
        <taxon>Bacteria</taxon>
        <taxon>Bacillati</taxon>
        <taxon>Bacillota</taxon>
        <taxon>Bacilli</taxon>
        <taxon>Bacillales</taxon>
        <taxon>Bacillaceae</taxon>
        <taxon>Rossellomorea</taxon>
    </lineage>
</organism>
<dbReference type="RefSeq" id="WP_148984465.1">
    <property type="nucleotide sequence ID" value="NZ_JBNILK010000001.1"/>
</dbReference>
<dbReference type="AlphaFoldDB" id="A0A5D4S3I6"/>